<protein>
    <submittedName>
        <fullName evidence="2">Orf310</fullName>
    </submittedName>
</protein>
<keyword evidence="2" id="KW-0496">Mitochondrion</keyword>
<dbReference type="PANTHER" id="PTHR36181:SF6">
    <property type="entry name" value="INTRON-ENCODED LAGLIDADG ENDONUCLEASE FAMILY PROTEIN"/>
    <property type="match status" value="1"/>
</dbReference>
<feature type="domain" description="Homing endonuclease LAGLIDADG" evidence="1">
    <location>
        <begin position="156"/>
        <end position="270"/>
    </location>
</feature>
<dbReference type="EMBL" id="AF404306">
    <property type="protein sequence ID" value="AAK84271.1"/>
    <property type="molecule type" value="Genomic_DNA"/>
</dbReference>
<accession>Q950N7</accession>
<feature type="non-terminal residue" evidence="2">
    <location>
        <position position="1"/>
    </location>
</feature>
<dbReference type="GO" id="GO:0005739">
    <property type="term" value="C:mitochondrion"/>
    <property type="evidence" value="ECO:0007669"/>
    <property type="project" value="UniProtKB-ARBA"/>
</dbReference>
<dbReference type="InterPro" id="IPR004860">
    <property type="entry name" value="LAGLIDADG_dom"/>
</dbReference>
<dbReference type="PANTHER" id="PTHR36181">
    <property type="entry name" value="INTRON-ENCODED ENDONUCLEASE AI3-RELATED"/>
    <property type="match status" value="1"/>
</dbReference>
<name>Q950N7_9FUNG</name>
<proteinExistence type="predicted"/>
<dbReference type="InterPro" id="IPR051289">
    <property type="entry name" value="LAGLIDADG_Endonuclease"/>
</dbReference>
<dbReference type="SUPFAM" id="SSF55608">
    <property type="entry name" value="Homing endonucleases"/>
    <property type="match status" value="2"/>
</dbReference>
<dbReference type="AlphaFoldDB" id="Q950N7"/>
<evidence type="ECO:0000313" key="2">
    <source>
        <dbReference type="EMBL" id="AAK84271.1"/>
    </source>
</evidence>
<dbReference type="Pfam" id="PF00961">
    <property type="entry name" value="LAGLIDADG_1"/>
    <property type="match status" value="2"/>
</dbReference>
<reference evidence="2" key="2">
    <citation type="journal article" date="2002" name="Mol. Biol. Evol.">
        <title>Hyaloraphidium curvatum: a linear mitochondrial genome, tRNA editing, and an evolutionary link to lower fungi.</title>
        <authorList>
            <person name="Forget L."/>
            <person name="Ustinova J."/>
            <person name="Wang Z."/>
            <person name="Huss V.A."/>
            <person name="Franz Lang B."/>
        </authorList>
    </citation>
    <scope>NUCLEOTIDE SEQUENCE</scope>
    <source>
        <strain evidence="2">136</strain>
    </source>
</reference>
<dbReference type="RefSeq" id="NP_150341.1">
    <property type="nucleotide sequence ID" value="NC_003053.1"/>
</dbReference>
<dbReference type="GeneID" id="803664"/>
<reference evidence="2" key="1">
    <citation type="submission" date="2001-07" db="EMBL/GenBank/DDBJ databases">
        <authorList>
            <person name="Lang F.B.F."/>
        </authorList>
    </citation>
    <scope>NUCLEOTIDE SEQUENCE</scope>
    <source>
        <strain evidence="2">136</strain>
    </source>
</reference>
<evidence type="ECO:0000259" key="1">
    <source>
        <dbReference type="Pfam" id="PF00961"/>
    </source>
</evidence>
<dbReference type="Gene3D" id="3.10.28.10">
    <property type="entry name" value="Homing endonucleases"/>
    <property type="match status" value="2"/>
</dbReference>
<gene>
    <name evidence="2" type="primary">orf310</name>
</gene>
<geneLocation type="mitochondrion" evidence="2"/>
<dbReference type="InterPro" id="IPR027434">
    <property type="entry name" value="Homing_endonucl"/>
</dbReference>
<sequence length="310" mass="36246">NTNYILKLKELKDLKYRMFTKYRLRDSNNLGSYLAGLIEGDGSLIVPDPSLKKKFALIRICFNIKDKPLAELLIEKIGYGKLIYPKEGNYLLLEFNTFAGLYKVTSLINGYFRTPKYEALLRKIDWINIRTLDFLSQNPLIKKDKDYSPITSNAWLAGMIDVDGNFNVIIAPRKNINNIRIQAQFRLELRQNYHRISNVSTSYVDIMSVIATYLGVNVYNRSRYLNDSITYQYFFIAGSKSSQNLIIKYLNEYPLLSSKYLDYLDWCKIIDLNNNKSMKTKEEIVDLANKLKSRMNSKRTIFTWIHLKNI</sequence>
<dbReference type="GO" id="GO:0004519">
    <property type="term" value="F:endonuclease activity"/>
    <property type="evidence" value="ECO:0007669"/>
    <property type="project" value="InterPro"/>
</dbReference>
<organism evidence="2">
    <name type="scientific">Rhizophydium sp. 136</name>
    <dbReference type="NCBI Taxonomy" id="60187"/>
    <lineage>
        <taxon>Eukaryota</taxon>
        <taxon>Fungi</taxon>
        <taxon>Fungi incertae sedis</taxon>
        <taxon>Chytridiomycota</taxon>
        <taxon>Chytridiomycota incertae sedis</taxon>
        <taxon>Chytridiomycetes</taxon>
        <taxon>Rhizophydiales</taxon>
        <taxon>Rhizophydiaceae</taxon>
        <taxon>Rhizophydium</taxon>
    </lineage>
</organism>
<feature type="domain" description="Homing endonuclease LAGLIDADG" evidence="1">
    <location>
        <begin position="34"/>
        <end position="121"/>
    </location>
</feature>